<dbReference type="RefSeq" id="WP_264324483.1">
    <property type="nucleotide sequence ID" value="NZ_JADEXQ010000020.1"/>
</dbReference>
<organism evidence="2 3">
    <name type="scientific">Romeriopsis navalis LEGE 11480</name>
    <dbReference type="NCBI Taxonomy" id="2777977"/>
    <lineage>
        <taxon>Bacteria</taxon>
        <taxon>Bacillati</taxon>
        <taxon>Cyanobacteriota</taxon>
        <taxon>Cyanophyceae</taxon>
        <taxon>Leptolyngbyales</taxon>
        <taxon>Leptolyngbyaceae</taxon>
        <taxon>Romeriopsis</taxon>
        <taxon>Romeriopsis navalis</taxon>
    </lineage>
</organism>
<dbReference type="SMART" id="SM01118">
    <property type="entry name" value="CYTH"/>
    <property type="match status" value="1"/>
</dbReference>
<dbReference type="AlphaFoldDB" id="A0A928VMZ9"/>
<reference evidence="2" key="1">
    <citation type="submission" date="2020-10" db="EMBL/GenBank/DDBJ databases">
        <authorList>
            <person name="Castelo-Branco R."/>
            <person name="Eusebio N."/>
            <person name="Adriana R."/>
            <person name="Vieira A."/>
            <person name="Brugerolle De Fraissinette N."/>
            <person name="Rezende De Castro R."/>
            <person name="Schneider M.P."/>
            <person name="Vasconcelos V."/>
            <person name="Leao P.N."/>
        </authorList>
    </citation>
    <scope>NUCLEOTIDE SEQUENCE</scope>
    <source>
        <strain evidence="2">LEGE 11480</strain>
    </source>
</reference>
<accession>A0A928VMZ9</accession>
<dbReference type="InterPro" id="IPR023577">
    <property type="entry name" value="CYTH_domain"/>
</dbReference>
<dbReference type="Pfam" id="PF01928">
    <property type="entry name" value="CYTH"/>
    <property type="match status" value="1"/>
</dbReference>
<gene>
    <name evidence="2" type="ORF">IQ266_07980</name>
</gene>
<dbReference type="PROSITE" id="PS51707">
    <property type="entry name" value="CYTH"/>
    <property type="match status" value="1"/>
</dbReference>
<dbReference type="PIRSF" id="PIRSF016487">
    <property type="entry name" value="CYTH_UCP016487"/>
    <property type="match status" value="1"/>
</dbReference>
<evidence type="ECO:0000259" key="1">
    <source>
        <dbReference type="PROSITE" id="PS51707"/>
    </source>
</evidence>
<comment type="caution">
    <text evidence="2">The sequence shown here is derived from an EMBL/GenBank/DDBJ whole genome shotgun (WGS) entry which is preliminary data.</text>
</comment>
<protein>
    <submittedName>
        <fullName evidence="2">CYTH domain-containing protein</fullName>
    </submittedName>
</protein>
<evidence type="ECO:0000313" key="2">
    <source>
        <dbReference type="EMBL" id="MBE9029666.1"/>
    </source>
</evidence>
<dbReference type="PANTHER" id="PTHR40114:SF1">
    <property type="entry name" value="SLR0698 PROTEIN"/>
    <property type="match status" value="1"/>
</dbReference>
<dbReference type="EMBL" id="JADEXQ010000020">
    <property type="protein sequence ID" value="MBE9029666.1"/>
    <property type="molecule type" value="Genomic_DNA"/>
</dbReference>
<dbReference type="InterPro" id="IPR033469">
    <property type="entry name" value="CYTH-like_dom_sf"/>
</dbReference>
<name>A0A928VMZ9_9CYAN</name>
<sequence length="201" mass="22798">MPQEIERKFLTRDTSWKALAEGKYYRQGYIDADADTAVVLTDRQLIVRQLDLEIGFDVPEADVAAMRGHFNPDAAGRLDPETCTPRIRVVGDMGFLTLKTKTVGISRVEYEYEIPQNHAMALLDLVCAKPQIQKYRYKIPHAGLVWEVDEFLAENAGLVMAEVELTTADQAVELPDWIGTEVSDDARYFNSQLAKRPFTTW</sequence>
<dbReference type="Gene3D" id="2.40.320.10">
    <property type="entry name" value="Hypothetical Protein Pfu-838710-001"/>
    <property type="match status" value="1"/>
</dbReference>
<proteinExistence type="predicted"/>
<dbReference type="Proteomes" id="UP000625316">
    <property type="component" value="Unassembled WGS sequence"/>
</dbReference>
<keyword evidence="3" id="KW-1185">Reference proteome</keyword>
<evidence type="ECO:0000313" key="3">
    <source>
        <dbReference type="Proteomes" id="UP000625316"/>
    </source>
</evidence>
<dbReference type="CDD" id="cd07891">
    <property type="entry name" value="CYTH-like_CthTTM-like_1"/>
    <property type="match status" value="1"/>
</dbReference>
<dbReference type="SUPFAM" id="SSF55154">
    <property type="entry name" value="CYTH-like phosphatases"/>
    <property type="match status" value="1"/>
</dbReference>
<dbReference type="PANTHER" id="PTHR40114">
    <property type="entry name" value="SLR0698 PROTEIN"/>
    <property type="match status" value="1"/>
</dbReference>
<dbReference type="InterPro" id="IPR012042">
    <property type="entry name" value="NeuTTM/CthTTM-like"/>
</dbReference>
<feature type="domain" description="CYTH" evidence="1">
    <location>
        <begin position="2"/>
        <end position="195"/>
    </location>
</feature>